<keyword evidence="2" id="KW-1185">Reference proteome</keyword>
<gene>
    <name evidence="1" type="ORF">VP01_535g2</name>
</gene>
<dbReference type="PROSITE" id="PS51257">
    <property type="entry name" value="PROKAR_LIPOPROTEIN"/>
    <property type="match status" value="1"/>
</dbReference>
<accession>A0A0L6UM18</accession>
<dbReference type="VEuPathDB" id="FungiDB:VP01_535g2"/>
<dbReference type="EMBL" id="LAVV01010564">
    <property type="protein sequence ID" value="KNZ48860.1"/>
    <property type="molecule type" value="Genomic_DNA"/>
</dbReference>
<organism evidence="1 2">
    <name type="scientific">Puccinia sorghi</name>
    <dbReference type="NCBI Taxonomy" id="27349"/>
    <lineage>
        <taxon>Eukaryota</taxon>
        <taxon>Fungi</taxon>
        <taxon>Dikarya</taxon>
        <taxon>Basidiomycota</taxon>
        <taxon>Pucciniomycotina</taxon>
        <taxon>Pucciniomycetes</taxon>
        <taxon>Pucciniales</taxon>
        <taxon>Pucciniaceae</taxon>
        <taxon>Puccinia</taxon>
    </lineage>
</organism>
<evidence type="ECO:0000313" key="1">
    <source>
        <dbReference type="EMBL" id="KNZ48860.1"/>
    </source>
</evidence>
<comment type="caution">
    <text evidence="1">The sequence shown here is derived from an EMBL/GenBank/DDBJ whole genome shotgun (WGS) entry which is preliminary data.</text>
</comment>
<protein>
    <submittedName>
        <fullName evidence="1">Uncharacterized protein</fullName>
    </submittedName>
</protein>
<proteinExistence type="predicted"/>
<dbReference type="Proteomes" id="UP000037035">
    <property type="component" value="Unassembled WGS sequence"/>
</dbReference>
<sequence>MDRSFLMKLINAYSASSFICSCFKRPECIYAGQTIRNWLELLLEKIRSSDCMYDVQHGTSFKNLDWDKKQNSLNIFLSISIDWFNPRGLKIGGKTESTGPSNICLAKISPGPNSPNPQTVKHLMALHVEELIQLESGISIATHHYPNKQPVQVKLICVLVDLDSLERGAPRTQKKALKYAQKIKECRAKNSQDTLLRAYGVRCMSFFELCITVLKASSKHISGISGDSISLLSQKQPKDNPMYSQWSLIQYSKIKMEPMRGKTTSCAMVDLWGTSFQKVTLNGFALVLLEC</sequence>
<reference evidence="1 2" key="1">
    <citation type="submission" date="2015-08" db="EMBL/GenBank/DDBJ databases">
        <title>Next Generation Sequencing and Analysis of the Genome of Puccinia sorghi L Schw, the Causal Agent of Maize Common Rust.</title>
        <authorList>
            <person name="Rochi L."/>
            <person name="Burguener G."/>
            <person name="Darino M."/>
            <person name="Turjanski A."/>
            <person name="Kreff E."/>
            <person name="Dieguez M.J."/>
            <person name="Sacco F."/>
        </authorList>
    </citation>
    <scope>NUCLEOTIDE SEQUENCE [LARGE SCALE GENOMIC DNA]</scope>
    <source>
        <strain evidence="1 2">RO10H11247</strain>
    </source>
</reference>
<name>A0A0L6UM18_9BASI</name>
<evidence type="ECO:0000313" key="2">
    <source>
        <dbReference type="Proteomes" id="UP000037035"/>
    </source>
</evidence>
<dbReference type="AlphaFoldDB" id="A0A0L6UM18"/>